<protein>
    <recommendedName>
        <fullName evidence="2">GtrA-like protein domain-containing protein</fullName>
    </recommendedName>
</protein>
<proteinExistence type="predicted"/>
<dbReference type="AlphaFoldDB" id="A0A382N0R2"/>
<sequence length="51" mass="5627">MLAKALAGTLIGVFAEFVSLMYLLSNSIGYGFALIFKFWLNPRFNGTDGCF</sequence>
<name>A0A382N0R2_9ZZZZ</name>
<evidence type="ECO:0000313" key="1">
    <source>
        <dbReference type="EMBL" id="SVC54178.1"/>
    </source>
</evidence>
<accession>A0A382N0R2</accession>
<reference evidence="1" key="1">
    <citation type="submission" date="2018-05" db="EMBL/GenBank/DDBJ databases">
        <authorList>
            <person name="Lanie J.A."/>
            <person name="Ng W.-L."/>
            <person name="Kazmierczak K.M."/>
            <person name="Andrzejewski T.M."/>
            <person name="Davidsen T.M."/>
            <person name="Wayne K.J."/>
            <person name="Tettelin H."/>
            <person name="Glass J.I."/>
            <person name="Rusch D."/>
            <person name="Podicherti R."/>
            <person name="Tsui H.-C.T."/>
            <person name="Winkler M.E."/>
        </authorList>
    </citation>
    <scope>NUCLEOTIDE SEQUENCE</scope>
</reference>
<gene>
    <name evidence="1" type="ORF">METZ01_LOCUS307032</name>
</gene>
<organism evidence="1">
    <name type="scientific">marine metagenome</name>
    <dbReference type="NCBI Taxonomy" id="408172"/>
    <lineage>
        <taxon>unclassified sequences</taxon>
        <taxon>metagenomes</taxon>
        <taxon>ecological metagenomes</taxon>
    </lineage>
</organism>
<evidence type="ECO:0008006" key="2">
    <source>
        <dbReference type="Google" id="ProtNLM"/>
    </source>
</evidence>
<dbReference type="EMBL" id="UINC01096909">
    <property type="protein sequence ID" value="SVC54178.1"/>
    <property type="molecule type" value="Genomic_DNA"/>
</dbReference>